<evidence type="ECO:0000313" key="2">
    <source>
        <dbReference type="EMBL" id="KAF9733760.1"/>
    </source>
</evidence>
<sequence length="155" mass="17155">MSTPLEGLAIYYTADRLHLARRLMAEYHKQALEEVDNRINKIMSRPFVQLLPKALTHTPIAAATATPHKPGMNLGLFIPSPKKDESTGIRRPLGPERLSPPGIRTADPSAGQMPEEDSRDWYERSILALRPVPLPVLPVPSQSATHPALREGVQD</sequence>
<keyword evidence="3" id="KW-1185">Reference proteome</keyword>
<reference evidence="2" key="1">
    <citation type="journal article" date="2020" name="Mol. Plant Microbe Interact.">
        <title>Genome Sequence of the Biocontrol Agent Coniothyrium minitans strain Conio (IMI 134523).</title>
        <authorList>
            <person name="Patel D."/>
            <person name="Shittu T.A."/>
            <person name="Baroncelli R."/>
            <person name="Muthumeenakshi S."/>
            <person name="Osborne T.H."/>
            <person name="Janganan T.K."/>
            <person name="Sreenivasaprasad S."/>
        </authorList>
    </citation>
    <scope>NUCLEOTIDE SEQUENCE</scope>
    <source>
        <strain evidence="2">Conio</strain>
    </source>
</reference>
<dbReference type="EMBL" id="WJXW01000008">
    <property type="protein sequence ID" value="KAF9733760.1"/>
    <property type="molecule type" value="Genomic_DNA"/>
</dbReference>
<feature type="region of interest" description="Disordered" evidence="1">
    <location>
        <begin position="136"/>
        <end position="155"/>
    </location>
</feature>
<gene>
    <name evidence="2" type="ORF">PMIN01_08103</name>
</gene>
<evidence type="ECO:0000313" key="3">
    <source>
        <dbReference type="Proteomes" id="UP000756921"/>
    </source>
</evidence>
<comment type="caution">
    <text evidence="2">The sequence shown here is derived from an EMBL/GenBank/DDBJ whole genome shotgun (WGS) entry which is preliminary data.</text>
</comment>
<evidence type="ECO:0000256" key="1">
    <source>
        <dbReference type="SAM" id="MobiDB-lite"/>
    </source>
</evidence>
<accession>A0A9P6GG42</accession>
<name>A0A9P6GG42_9PLEO</name>
<organism evidence="2 3">
    <name type="scientific">Paraphaeosphaeria minitans</name>
    <dbReference type="NCBI Taxonomy" id="565426"/>
    <lineage>
        <taxon>Eukaryota</taxon>
        <taxon>Fungi</taxon>
        <taxon>Dikarya</taxon>
        <taxon>Ascomycota</taxon>
        <taxon>Pezizomycotina</taxon>
        <taxon>Dothideomycetes</taxon>
        <taxon>Pleosporomycetidae</taxon>
        <taxon>Pleosporales</taxon>
        <taxon>Massarineae</taxon>
        <taxon>Didymosphaeriaceae</taxon>
        <taxon>Paraphaeosphaeria</taxon>
    </lineage>
</organism>
<proteinExistence type="predicted"/>
<dbReference type="AlphaFoldDB" id="A0A9P6GG42"/>
<dbReference type="Proteomes" id="UP000756921">
    <property type="component" value="Unassembled WGS sequence"/>
</dbReference>
<protein>
    <submittedName>
        <fullName evidence="2">Uncharacterized protein</fullName>
    </submittedName>
</protein>
<feature type="region of interest" description="Disordered" evidence="1">
    <location>
        <begin position="64"/>
        <end position="119"/>
    </location>
</feature>